<gene>
    <name evidence="4" type="ORF">HII31_01917</name>
</gene>
<protein>
    <submittedName>
        <fullName evidence="4">Nutrient and stress factor 1</fullName>
    </submittedName>
</protein>
<evidence type="ECO:0000256" key="2">
    <source>
        <dbReference type="SAM" id="MobiDB-lite"/>
    </source>
</evidence>
<dbReference type="EMBL" id="JABCIY010000023">
    <property type="protein sequence ID" value="KAF7196778.1"/>
    <property type="molecule type" value="Genomic_DNA"/>
</dbReference>
<dbReference type="SMART" id="SM00355">
    <property type="entry name" value="ZnF_C2H2"/>
    <property type="match status" value="2"/>
</dbReference>
<dbReference type="AlphaFoldDB" id="A0A8H6RTT8"/>
<dbReference type="Proteomes" id="UP000660729">
    <property type="component" value="Unassembled WGS sequence"/>
</dbReference>
<dbReference type="InterPro" id="IPR055499">
    <property type="entry name" value="DUF7071"/>
</dbReference>
<feature type="compositionally biased region" description="Basic and acidic residues" evidence="2">
    <location>
        <begin position="267"/>
        <end position="297"/>
    </location>
</feature>
<feature type="compositionally biased region" description="Pro residues" evidence="2">
    <location>
        <begin position="763"/>
        <end position="774"/>
    </location>
</feature>
<feature type="compositionally biased region" description="Polar residues" evidence="2">
    <location>
        <begin position="404"/>
        <end position="423"/>
    </location>
</feature>
<sequence>MPRERNFVLENKNALLSYFIDLSDTWDPHDVHGLFKHVERTFKHARGTTWAGKSFWQKLEHEEALWERECDDGHRRRGHEEGSEYDQLMAKWTKIWSKMTAAEWQWKFDHNECDWEEIPEEFRKAGGVDGFRVYAYAEKKLERVVDAACQRAMAVGKTELAMSVRQIYRDSMNNPELRELLEKVLTQEANEQENARFQEFVKIVKKKIKDRAARANGIKGGKGKAAVQGATTSKRQDPPRTSTQREPASPEEIRYDPPGCTCSNCKGGKEWQDTKDAQDHTRPKKPVVESSREEDPQAKAGASPQRQSAVDQEDDATLVGESTELNAEAEASNAAVDSVSTATTSTQPATDRTSLADSSASSPLTELSNDFENSNPAKPDDTSDWSSRPVPPPPANMVRERAQAMTTADGASNNTAQPENQARQPHADPLVTKILGDLQYEPAVQQLLQHDKPLPSEANVRQLNARESALDVMRTILEHTPAARTDLEVFVNKLQAIENLGRREDAAASRESSARKKQQKKSKAPARRKRAATEDEEVEDENEQDYEDDSEPEPVKKRLRARSSTDQTEVAYDRLHNRWPCPVAKETGCTTLFSKPGHAVRHARTVHDGNKDIKCPDCGKAFARHDNMNQHRRNVHRSGKRSRESRSTSEEAEDADLEEARRAHKRRKSTRRGSNASWNSEDNAEREHAERNDASSSRESSPLTEFTSEDEEQAKEAYLEEQLRTTSNQAAKEAVEAVYGPMSPTEAGGDDDAVILDAEMEDIPPPPPPPPPEADVPADPLRIISDATAAAVAKDPGIARLEAKIDSLLNQRANGAPMIKETPSTCDSPAPGKAVPAKSPTEALASIAEVLQSNALDGQSPEVTQLLMRMARDAADATIYAGEAMRRAGELTKNVTMMLEKICEGGKTSPQAVSVTATATATDDDGNTATAIAQARVE</sequence>
<feature type="compositionally biased region" description="Basic residues" evidence="2">
    <location>
        <begin position="515"/>
        <end position="530"/>
    </location>
</feature>
<dbReference type="InterPro" id="IPR036236">
    <property type="entry name" value="Znf_C2H2_sf"/>
</dbReference>
<feature type="region of interest" description="Disordered" evidence="2">
    <location>
        <begin position="626"/>
        <end position="715"/>
    </location>
</feature>
<evidence type="ECO:0000313" key="4">
    <source>
        <dbReference type="EMBL" id="KAF7196778.1"/>
    </source>
</evidence>
<feature type="region of interest" description="Disordered" evidence="2">
    <location>
        <begin position="817"/>
        <end position="837"/>
    </location>
</feature>
<feature type="domain" description="C2H2-type" evidence="3">
    <location>
        <begin position="613"/>
        <end position="641"/>
    </location>
</feature>
<dbReference type="PROSITE" id="PS50157">
    <property type="entry name" value="ZINC_FINGER_C2H2_2"/>
    <property type="match status" value="2"/>
</dbReference>
<evidence type="ECO:0000256" key="1">
    <source>
        <dbReference type="PROSITE-ProRule" id="PRU00042"/>
    </source>
</evidence>
<feature type="compositionally biased region" description="Basic and acidic residues" evidence="2">
    <location>
        <begin position="683"/>
        <end position="693"/>
    </location>
</feature>
<dbReference type="Pfam" id="PF00096">
    <property type="entry name" value="zf-C2H2"/>
    <property type="match status" value="1"/>
</dbReference>
<organism evidence="4 5">
    <name type="scientific">Pseudocercospora fuligena</name>
    <dbReference type="NCBI Taxonomy" id="685502"/>
    <lineage>
        <taxon>Eukaryota</taxon>
        <taxon>Fungi</taxon>
        <taxon>Dikarya</taxon>
        <taxon>Ascomycota</taxon>
        <taxon>Pezizomycotina</taxon>
        <taxon>Dothideomycetes</taxon>
        <taxon>Dothideomycetidae</taxon>
        <taxon>Mycosphaerellales</taxon>
        <taxon>Mycosphaerellaceae</taxon>
        <taxon>Pseudocercospora</taxon>
    </lineage>
</organism>
<feature type="compositionally biased region" description="Basic residues" evidence="2">
    <location>
        <begin position="630"/>
        <end position="640"/>
    </location>
</feature>
<feature type="region of interest" description="Disordered" evidence="2">
    <location>
        <begin position="759"/>
        <end position="778"/>
    </location>
</feature>
<feature type="compositionally biased region" description="Basic residues" evidence="2">
    <location>
        <begin position="662"/>
        <end position="671"/>
    </location>
</feature>
<dbReference type="SUPFAM" id="SSF57667">
    <property type="entry name" value="beta-beta-alpha zinc fingers"/>
    <property type="match status" value="1"/>
</dbReference>
<reference evidence="4" key="1">
    <citation type="submission" date="2020-04" db="EMBL/GenBank/DDBJ databases">
        <title>Draft genome resource of the tomato pathogen Pseudocercospora fuligena.</title>
        <authorList>
            <person name="Zaccaron A."/>
        </authorList>
    </citation>
    <scope>NUCLEOTIDE SEQUENCE</scope>
    <source>
        <strain evidence="4">PF001</strain>
    </source>
</reference>
<name>A0A8H6RTT8_9PEZI</name>
<dbReference type="Gene3D" id="3.30.160.60">
    <property type="entry name" value="Classic Zinc Finger"/>
    <property type="match status" value="1"/>
</dbReference>
<dbReference type="PROSITE" id="PS00028">
    <property type="entry name" value="ZINC_FINGER_C2H2_1"/>
    <property type="match status" value="1"/>
</dbReference>
<dbReference type="GO" id="GO:0008270">
    <property type="term" value="F:zinc ion binding"/>
    <property type="evidence" value="ECO:0007669"/>
    <property type="project" value="UniProtKB-KW"/>
</dbReference>
<accession>A0A8H6RTT8</accession>
<dbReference type="OrthoDB" id="6365676at2759"/>
<feature type="compositionally biased region" description="Polar residues" evidence="2">
    <location>
        <begin position="347"/>
        <end position="376"/>
    </location>
</feature>
<feature type="compositionally biased region" description="Basic and acidic residues" evidence="2">
    <location>
        <begin position="502"/>
        <end position="514"/>
    </location>
</feature>
<proteinExistence type="predicted"/>
<feature type="region of interest" description="Disordered" evidence="2">
    <location>
        <begin position="502"/>
        <end position="571"/>
    </location>
</feature>
<feature type="compositionally biased region" description="Acidic residues" evidence="2">
    <location>
        <begin position="534"/>
        <end position="552"/>
    </location>
</feature>
<keyword evidence="1" id="KW-0863">Zinc-finger</keyword>
<feature type="region of interest" description="Disordered" evidence="2">
    <location>
        <begin position="214"/>
        <end position="425"/>
    </location>
</feature>
<dbReference type="Pfam" id="PF23257">
    <property type="entry name" value="DUF7071"/>
    <property type="match status" value="1"/>
</dbReference>
<feature type="compositionally biased region" description="Polar residues" evidence="2">
    <location>
        <begin position="694"/>
        <end position="706"/>
    </location>
</feature>
<evidence type="ECO:0000259" key="3">
    <source>
        <dbReference type="PROSITE" id="PS50157"/>
    </source>
</evidence>
<keyword evidence="1" id="KW-0479">Metal-binding</keyword>
<comment type="caution">
    <text evidence="4">The sequence shown here is derived from an EMBL/GenBank/DDBJ whole genome shotgun (WGS) entry which is preliminary data.</text>
</comment>
<keyword evidence="1" id="KW-0862">Zinc</keyword>
<evidence type="ECO:0000313" key="5">
    <source>
        <dbReference type="Proteomes" id="UP000660729"/>
    </source>
</evidence>
<dbReference type="InterPro" id="IPR013087">
    <property type="entry name" value="Znf_C2H2_type"/>
</dbReference>
<feature type="compositionally biased region" description="Low complexity" evidence="2">
    <location>
        <begin position="321"/>
        <end position="346"/>
    </location>
</feature>
<keyword evidence="5" id="KW-1185">Reference proteome</keyword>
<feature type="domain" description="C2H2-type" evidence="3">
    <location>
        <begin position="579"/>
        <end position="612"/>
    </location>
</feature>